<dbReference type="InterPro" id="IPR013154">
    <property type="entry name" value="ADH-like_N"/>
</dbReference>
<evidence type="ECO:0000256" key="1">
    <source>
        <dbReference type="ARBA" id="ARBA00001947"/>
    </source>
</evidence>
<keyword evidence="2 5" id="KW-0479">Metal-binding</keyword>
<dbReference type="AlphaFoldDB" id="A0A099B819"/>
<dbReference type="SUPFAM" id="SSF51735">
    <property type="entry name" value="NAD(P)-binding Rossmann-fold domains"/>
    <property type="match status" value="1"/>
</dbReference>
<evidence type="ECO:0000313" key="10">
    <source>
        <dbReference type="Proteomes" id="UP000029714"/>
    </source>
</evidence>
<comment type="similarity">
    <text evidence="5">Belongs to the zinc-containing alcohol dehydrogenase family.</text>
</comment>
<organism evidence="9 10">
    <name type="scientific">Helicobacter saguini</name>
    <dbReference type="NCBI Taxonomy" id="1548018"/>
    <lineage>
        <taxon>Bacteria</taxon>
        <taxon>Pseudomonadati</taxon>
        <taxon>Campylobacterota</taxon>
        <taxon>Epsilonproteobacteria</taxon>
        <taxon>Campylobacterales</taxon>
        <taxon>Helicobacteraceae</taxon>
        <taxon>Helicobacter</taxon>
    </lineage>
</organism>
<dbReference type="RefSeq" id="WP_034570821.1">
    <property type="nucleotide sequence ID" value="NZ_JRMP02000001.1"/>
</dbReference>
<evidence type="ECO:0000256" key="3">
    <source>
        <dbReference type="ARBA" id="ARBA00022833"/>
    </source>
</evidence>
<evidence type="ECO:0000313" key="8">
    <source>
        <dbReference type="EMBL" id="MWV68493.1"/>
    </source>
</evidence>
<sequence length="365" mass="40452">MLLSENLNEAKSGKRISAKGFAVQNKDDTFKPFSFSRHAMGERDVLIEIMYAGICHSDIHSARSEWHPGIYPMVPGHEIAGRVVAVGDKVSKFKVGDYAGVGCMVNSCGECRACRESMEQFCENGKLVFTYDCKDCFHNDEPTYGGYSNNIVVNEHFALKVPQNAPMEKVAPLLCAGITTYSPLKFSKVSKGMNVGIAGFGGLGVMALKYAKLFGAEASVFARNRNKEKDALALGAKNLYTIDKLDSIKERFDFIISTIPTRYDPMRYVNLLRYGGDLAIVGLPPENATIKTDMTRLVFSANRRVYGSLIGGIKETQEMLDFSLQHGIYPEIEMISPNDINMAYSNLTDGKAKFRYVVDMSKLEI</sequence>
<evidence type="ECO:0000256" key="4">
    <source>
        <dbReference type="ARBA" id="ARBA00023002"/>
    </source>
</evidence>
<name>A0A099B819_9HELI</name>
<evidence type="ECO:0000313" key="11">
    <source>
        <dbReference type="Proteomes" id="UP000477070"/>
    </source>
</evidence>
<dbReference type="OrthoDB" id="5295340at2"/>
<protein>
    <submittedName>
        <fullName evidence="8">Alcohol dehydrogenase catalytic domain-containing protein</fullName>
    </submittedName>
    <submittedName>
        <fullName evidence="9">NAD(P)-dependent alcohol dehydrogenase</fullName>
    </submittedName>
</protein>
<dbReference type="Gene3D" id="3.90.180.10">
    <property type="entry name" value="Medium-chain alcohol dehydrogenases, catalytic domain"/>
    <property type="match status" value="1"/>
</dbReference>
<keyword evidence="3 5" id="KW-0862">Zinc</keyword>
<dbReference type="CDD" id="cd05283">
    <property type="entry name" value="CAD1"/>
    <property type="match status" value="1"/>
</dbReference>
<evidence type="ECO:0000259" key="6">
    <source>
        <dbReference type="Pfam" id="PF00107"/>
    </source>
</evidence>
<proteinExistence type="inferred from homology"/>
<dbReference type="Pfam" id="PF00107">
    <property type="entry name" value="ADH_zinc_N"/>
    <property type="match status" value="1"/>
</dbReference>
<feature type="domain" description="Alcohol dehydrogenase-like N-terminal" evidence="7">
    <location>
        <begin position="42"/>
        <end position="163"/>
    </location>
</feature>
<dbReference type="FunFam" id="3.40.50.720:FF:000473">
    <property type="entry name" value="NADP-dependent alcohol dehydrogenase"/>
    <property type="match status" value="1"/>
</dbReference>
<dbReference type="Proteomes" id="UP000029714">
    <property type="component" value="Unassembled WGS sequence"/>
</dbReference>
<dbReference type="SUPFAM" id="SSF50129">
    <property type="entry name" value="GroES-like"/>
    <property type="match status" value="1"/>
</dbReference>
<dbReference type="Pfam" id="PF08240">
    <property type="entry name" value="ADH_N"/>
    <property type="match status" value="1"/>
</dbReference>
<evidence type="ECO:0000256" key="2">
    <source>
        <dbReference type="ARBA" id="ARBA00022723"/>
    </source>
</evidence>
<keyword evidence="10" id="KW-1185">Reference proteome</keyword>
<dbReference type="EMBL" id="QBIU01000001">
    <property type="protein sequence ID" value="MWV68493.1"/>
    <property type="molecule type" value="Genomic_DNA"/>
</dbReference>
<reference evidence="9 10" key="1">
    <citation type="journal article" date="2014" name="Genome Announc.">
        <title>Draft genome sequences of eight enterohepatic helicobacter species isolated from both laboratory and wild rodents.</title>
        <authorList>
            <person name="Sheh A."/>
            <person name="Shen Z."/>
            <person name="Fox J.G."/>
        </authorList>
    </citation>
    <scope>NUCLEOTIDE SEQUENCE [LARGE SCALE GENOMIC DNA]</scope>
    <source>
        <strain evidence="9 10">MIT 97-6194</strain>
    </source>
</reference>
<evidence type="ECO:0000259" key="7">
    <source>
        <dbReference type="Pfam" id="PF08240"/>
    </source>
</evidence>
<evidence type="ECO:0000313" key="9">
    <source>
        <dbReference type="EMBL" id="TLD95961.1"/>
    </source>
</evidence>
<dbReference type="Gene3D" id="3.40.50.720">
    <property type="entry name" value="NAD(P)-binding Rossmann-like Domain"/>
    <property type="match status" value="1"/>
</dbReference>
<dbReference type="InterPro" id="IPR011032">
    <property type="entry name" value="GroES-like_sf"/>
</dbReference>
<keyword evidence="4" id="KW-0560">Oxidoreductase</keyword>
<dbReference type="PROSITE" id="PS00059">
    <property type="entry name" value="ADH_ZINC"/>
    <property type="match status" value="1"/>
</dbReference>
<dbReference type="InterPro" id="IPR036291">
    <property type="entry name" value="NAD(P)-bd_dom_sf"/>
</dbReference>
<dbReference type="GO" id="GO:0008270">
    <property type="term" value="F:zinc ion binding"/>
    <property type="evidence" value="ECO:0007669"/>
    <property type="project" value="InterPro"/>
</dbReference>
<dbReference type="EMBL" id="JRMP02000001">
    <property type="protein sequence ID" value="TLD95961.1"/>
    <property type="molecule type" value="Genomic_DNA"/>
</dbReference>
<dbReference type="InterPro" id="IPR002328">
    <property type="entry name" value="ADH_Zn_CS"/>
</dbReference>
<dbReference type="Proteomes" id="UP000477070">
    <property type="component" value="Unassembled WGS sequence"/>
</dbReference>
<dbReference type="InterPro" id="IPR047109">
    <property type="entry name" value="CAD-like"/>
</dbReference>
<comment type="caution">
    <text evidence="9">The sequence shown here is derived from an EMBL/GenBank/DDBJ whole genome shotgun (WGS) entry which is preliminary data.</text>
</comment>
<reference evidence="9" key="3">
    <citation type="submission" date="2018-04" db="EMBL/GenBank/DDBJ databases">
        <authorList>
            <person name="Sheh A."/>
            <person name="Shen Z."/>
            <person name="Mannion A.J."/>
            <person name="Fox J.G."/>
        </authorList>
    </citation>
    <scope>NUCLEOTIDE SEQUENCE</scope>
    <source>
        <strain evidence="9">MIT 97-6194</strain>
    </source>
</reference>
<gene>
    <name evidence="8" type="ORF">DCO61_00210</name>
    <name evidence="9" type="ORF">LS64_000955</name>
</gene>
<evidence type="ECO:0000256" key="5">
    <source>
        <dbReference type="RuleBase" id="RU361277"/>
    </source>
</evidence>
<reference evidence="9 10" key="2">
    <citation type="journal article" date="2016" name="Infect. Immun.">
        <title>Helicobacter saguini, a Novel Helicobacter Isolated from Cotton-Top Tamarins with Ulcerative Colitis, Has Proinflammatory Properties and Induces Typhlocolitis and Dysplasia in Gnotobiotic IL-10-/- Mice.</title>
        <authorList>
            <person name="Shen Z."/>
            <person name="Mannion A."/>
            <person name="Whary M.T."/>
            <person name="Muthupalani S."/>
            <person name="Sheh A."/>
            <person name="Feng Y."/>
            <person name="Gong G."/>
            <person name="Vandamme P."/>
            <person name="Holcombe H.R."/>
            <person name="Paster B.J."/>
            <person name="Fox J.G."/>
        </authorList>
    </citation>
    <scope>NUCLEOTIDE SEQUENCE [LARGE SCALE GENOMIC DNA]</scope>
    <source>
        <strain evidence="9 10">MIT 97-6194</strain>
    </source>
</reference>
<dbReference type="GO" id="GO:0016616">
    <property type="term" value="F:oxidoreductase activity, acting on the CH-OH group of donors, NAD or NADP as acceptor"/>
    <property type="evidence" value="ECO:0007669"/>
    <property type="project" value="InterPro"/>
</dbReference>
<reference evidence="8 11" key="4">
    <citation type="submission" date="2019-12" db="EMBL/GenBank/DDBJ databases">
        <title>Multi-Generational Helicobacter saguini Isolates.</title>
        <authorList>
            <person name="Mannion A."/>
            <person name="Shen Z."/>
            <person name="Fox J.G."/>
        </authorList>
    </citation>
    <scope>NUCLEOTIDE SEQUENCE [LARGE SCALE GENOMIC DNA]</scope>
    <source>
        <strain evidence="8">16-048</strain>
        <strain evidence="11">16-048 (F4)</strain>
    </source>
</reference>
<comment type="cofactor">
    <cofactor evidence="1 5">
        <name>Zn(2+)</name>
        <dbReference type="ChEBI" id="CHEBI:29105"/>
    </cofactor>
</comment>
<feature type="domain" description="Alcohol dehydrogenase-like C-terminal" evidence="6">
    <location>
        <begin position="202"/>
        <end position="322"/>
    </location>
</feature>
<dbReference type="InterPro" id="IPR013149">
    <property type="entry name" value="ADH-like_C"/>
</dbReference>
<accession>A0A099B819</accession>
<dbReference type="PANTHER" id="PTHR42683">
    <property type="entry name" value="ALDEHYDE REDUCTASE"/>
    <property type="match status" value="1"/>
</dbReference>